<organism evidence="2 3">
    <name type="scientific">Polyrhizophydium stewartii</name>
    <dbReference type="NCBI Taxonomy" id="2732419"/>
    <lineage>
        <taxon>Eukaryota</taxon>
        <taxon>Fungi</taxon>
        <taxon>Fungi incertae sedis</taxon>
        <taxon>Chytridiomycota</taxon>
        <taxon>Chytridiomycota incertae sedis</taxon>
        <taxon>Chytridiomycetes</taxon>
        <taxon>Rhizophydiales</taxon>
        <taxon>Rhizophydiales incertae sedis</taxon>
        <taxon>Polyrhizophydium</taxon>
    </lineage>
</organism>
<comment type="caution">
    <text evidence="2">The sequence shown here is derived from an EMBL/GenBank/DDBJ whole genome shotgun (WGS) entry which is preliminary data.</text>
</comment>
<dbReference type="Proteomes" id="UP001527925">
    <property type="component" value="Unassembled WGS sequence"/>
</dbReference>
<feature type="region of interest" description="Disordered" evidence="1">
    <location>
        <begin position="1"/>
        <end position="28"/>
    </location>
</feature>
<sequence>MSAKSKASDIPSRNAIRTSSSTSYTSGAGVYRGYAADLGVFRRSNADFGRSNSLGAIREHSKFVEALLRSSSRQMESTTPTPGAATPELRDARDSLSTPLASVHAGTSSAPATMATPASTSDITTPGSKTAIPSPAPALATTEPLLPRAASSLGSSELDSLRMSVSMVGNLTLLRDITMDVSRIVAESALKGLEPHECSVLKQKVDLQLRCIASLSRSRPLK</sequence>
<protein>
    <submittedName>
        <fullName evidence="2">Uncharacterized protein</fullName>
    </submittedName>
</protein>
<feature type="region of interest" description="Disordered" evidence="1">
    <location>
        <begin position="70"/>
        <end position="139"/>
    </location>
</feature>
<proteinExistence type="predicted"/>
<accession>A0ABR4MX85</accession>
<evidence type="ECO:0000313" key="2">
    <source>
        <dbReference type="EMBL" id="KAL2911872.1"/>
    </source>
</evidence>
<evidence type="ECO:0000313" key="3">
    <source>
        <dbReference type="Proteomes" id="UP001527925"/>
    </source>
</evidence>
<name>A0ABR4MX85_9FUNG</name>
<feature type="compositionally biased region" description="Low complexity" evidence="1">
    <location>
        <begin position="107"/>
        <end position="121"/>
    </location>
</feature>
<keyword evidence="3" id="KW-1185">Reference proteome</keyword>
<gene>
    <name evidence="2" type="ORF">HK105_208655</name>
</gene>
<dbReference type="EMBL" id="JADGIZ020000085">
    <property type="protein sequence ID" value="KAL2911872.1"/>
    <property type="molecule type" value="Genomic_DNA"/>
</dbReference>
<feature type="compositionally biased region" description="Polar residues" evidence="1">
    <location>
        <begin position="70"/>
        <end position="81"/>
    </location>
</feature>
<evidence type="ECO:0000256" key="1">
    <source>
        <dbReference type="SAM" id="MobiDB-lite"/>
    </source>
</evidence>
<reference evidence="2 3" key="1">
    <citation type="submission" date="2023-09" db="EMBL/GenBank/DDBJ databases">
        <title>Pangenome analysis of Batrachochytrium dendrobatidis and related Chytrids.</title>
        <authorList>
            <person name="Yacoub M.N."/>
            <person name="Stajich J.E."/>
            <person name="James T.Y."/>
        </authorList>
    </citation>
    <scope>NUCLEOTIDE SEQUENCE [LARGE SCALE GENOMIC DNA]</scope>
    <source>
        <strain evidence="2 3">JEL0888</strain>
    </source>
</reference>